<dbReference type="Pfam" id="PF13947">
    <property type="entry name" value="GUB_WAK_bind"/>
    <property type="match status" value="1"/>
</dbReference>
<evidence type="ECO:0000259" key="19">
    <source>
        <dbReference type="PROSITE" id="PS50011"/>
    </source>
</evidence>
<dbReference type="GO" id="GO:0005524">
    <property type="term" value="F:ATP binding"/>
    <property type="evidence" value="ECO:0007669"/>
    <property type="project" value="UniProtKB-KW"/>
</dbReference>
<sequence length="758" mass="83281">MVSKTLLVLLAIWLMTIFSDQALNSDSAASTMLTAAQTAKPGCQSKCGNLTIPYPFGTSKGCAMTDEYIINCDTVKNVSTPLLLESLQVFDLSEMQLTVNSGGPIAESCRSGGTGNDATNLDLSSSPYALSSSGNKFMVVGCHHYGIIEAYTSVGRQVLTCVALCTKNEDLLDRACQGIGCCQVPLPKGLQNFNATIGKIIYDTNITSGKCSYAFIVKRSEFEFRGAADLEGPGIEDRLSNMPIVLDWFVKKDSCRSARQNSSSYACKKNTVCIDVDKELNVRGYRCKCRQGYEGNPYLNCTDVNECASYPCYGDCENTRGGYKCHCPSGYHGDGRKDGIGCFPRNLRLIFILGLSVGLGSILFVIGGYCVYLAIIRRKEIKRRAKNFKCNGGLLLQQQMTCEEGMTEKTRLFTANELDKATDRFNEDRVLGSGGQGTVYKGMLSDGNLVAVKKHKIGSHSQLGEFINEIAILSQINHRNIVKLLGCCLETDVPLLVYEFISNGTLSKYIHDAQEEFPITWEMRLQIALDVAGALNYLHSSSSNPIFHKDVKTSNILLDAKYRAKLSDFGSSRSVALDQTHLTTKVQGTFGYLDPEFFQSSQYTEKSDVYSFGVVLVELLTGKKAVVKTQSDNGRSLASWFLSSMETSNLFDILAARVLNEVRKETIFAVANLAKQSLNMDGKQRPTMRQVLLELEAISHHQGAPISFLNRPSTTLEQTLIEGAEANSVFPFPAANLSSSRDDAMRLLNLDEEEFSTT</sequence>
<gene>
    <name evidence="21" type="ORF">RND81_09G246500</name>
</gene>
<evidence type="ECO:0000256" key="7">
    <source>
        <dbReference type="ARBA" id="ARBA00022741"/>
    </source>
</evidence>
<keyword evidence="4" id="KW-0808">Transferase</keyword>
<dbReference type="Gene3D" id="2.10.25.10">
    <property type="entry name" value="Laminin"/>
    <property type="match status" value="1"/>
</dbReference>
<dbReference type="PROSITE" id="PS01186">
    <property type="entry name" value="EGF_2"/>
    <property type="match status" value="1"/>
</dbReference>
<comment type="caution">
    <text evidence="21">The sequence shown here is derived from an EMBL/GenBank/DDBJ whole genome shotgun (WGS) entry which is preliminary data.</text>
</comment>
<comment type="caution">
    <text evidence="16">Lacks conserved residue(s) required for the propagation of feature annotation.</text>
</comment>
<evidence type="ECO:0000256" key="1">
    <source>
        <dbReference type="ARBA" id="ARBA00004479"/>
    </source>
</evidence>
<dbReference type="GO" id="GO:0030247">
    <property type="term" value="F:polysaccharide binding"/>
    <property type="evidence" value="ECO:0007669"/>
    <property type="project" value="InterPro"/>
</dbReference>
<comment type="subcellular location">
    <subcellularLocation>
        <location evidence="1">Membrane</location>
        <topology evidence="1">Single-pass type I membrane protein</topology>
    </subcellularLocation>
</comment>
<dbReference type="InterPro" id="IPR001881">
    <property type="entry name" value="EGF-like_Ca-bd_dom"/>
</dbReference>
<evidence type="ECO:0000256" key="17">
    <source>
        <dbReference type="SAM" id="Phobius"/>
    </source>
</evidence>
<dbReference type="GO" id="GO:0007166">
    <property type="term" value="P:cell surface receptor signaling pathway"/>
    <property type="evidence" value="ECO:0007669"/>
    <property type="project" value="InterPro"/>
</dbReference>
<keyword evidence="8" id="KW-0418">Kinase</keyword>
<evidence type="ECO:0000256" key="2">
    <source>
        <dbReference type="ARBA" id="ARBA00022527"/>
    </source>
</evidence>
<dbReference type="InterPro" id="IPR011009">
    <property type="entry name" value="Kinase-like_dom_sf"/>
</dbReference>
<dbReference type="AlphaFoldDB" id="A0AAW1IR11"/>
<evidence type="ECO:0000256" key="13">
    <source>
        <dbReference type="ARBA" id="ARBA00023180"/>
    </source>
</evidence>
<evidence type="ECO:0000256" key="4">
    <source>
        <dbReference type="ARBA" id="ARBA00022679"/>
    </source>
</evidence>
<evidence type="ECO:0008006" key="23">
    <source>
        <dbReference type="Google" id="ProtNLM"/>
    </source>
</evidence>
<evidence type="ECO:0000313" key="21">
    <source>
        <dbReference type="EMBL" id="KAK9692183.1"/>
    </source>
</evidence>
<evidence type="ECO:0000256" key="15">
    <source>
        <dbReference type="ARBA" id="ARBA00047951"/>
    </source>
</evidence>
<name>A0AAW1IR11_SAPOF</name>
<dbReference type="PROSITE" id="PS00010">
    <property type="entry name" value="ASX_HYDROXYL"/>
    <property type="match status" value="1"/>
</dbReference>
<accession>A0AAW1IR11</accession>
<keyword evidence="3 16" id="KW-0245">EGF-like domain</keyword>
<dbReference type="Pfam" id="PF07645">
    <property type="entry name" value="EGF_CA"/>
    <property type="match status" value="1"/>
</dbReference>
<evidence type="ECO:0000256" key="12">
    <source>
        <dbReference type="ARBA" id="ARBA00023157"/>
    </source>
</evidence>
<dbReference type="SUPFAM" id="SSF56112">
    <property type="entry name" value="Protein kinase-like (PK-like)"/>
    <property type="match status" value="1"/>
</dbReference>
<dbReference type="GO" id="GO:0005886">
    <property type="term" value="C:plasma membrane"/>
    <property type="evidence" value="ECO:0007669"/>
    <property type="project" value="TreeGrafter"/>
</dbReference>
<dbReference type="InterPro" id="IPR049883">
    <property type="entry name" value="NOTCH1_EGF-like"/>
</dbReference>
<keyword evidence="6 18" id="KW-0732">Signal</keyword>
<evidence type="ECO:0000256" key="18">
    <source>
        <dbReference type="SAM" id="SignalP"/>
    </source>
</evidence>
<evidence type="ECO:0000256" key="9">
    <source>
        <dbReference type="ARBA" id="ARBA00022840"/>
    </source>
</evidence>
<evidence type="ECO:0000256" key="11">
    <source>
        <dbReference type="ARBA" id="ARBA00023136"/>
    </source>
</evidence>
<organism evidence="21 22">
    <name type="scientific">Saponaria officinalis</name>
    <name type="common">Common soapwort</name>
    <name type="synonym">Lychnis saponaria</name>
    <dbReference type="NCBI Taxonomy" id="3572"/>
    <lineage>
        <taxon>Eukaryota</taxon>
        <taxon>Viridiplantae</taxon>
        <taxon>Streptophyta</taxon>
        <taxon>Embryophyta</taxon>
        <taxon>Tracheophyta</taxon>
        <taxon>Spermatophyta</taxon>
        <taxon>Magnoliopsida</taxon>
        <taxon>eudicotyledons</taxon>
        <taxon>Gunneridae</taxon>
        <taxon>Pentapetalae</taxon>
        <taxon>Caryophyllales</taxon>
        <taxon>Caryophyllaceae</taxon>
        <taxon>Caryophylleae</taxon>
        <taxon>Saponaria</taxon>
    </lineage>
</organism>
<dbReference type="CDD" id="cd00054">
    <property type="entry name" value="EGF_CA"/>
    <property type="match status" value="1"/>
</dbReference>
<reference evidence="21" key="1">
    <citation type="submission" date="2024-03" db="EMBL/GenBank/DDBJ databases">
        <title>WGS assembly of Saponaria officinalis var. Norfolk2.</title>
        <authorList>
            <person name="Jenkins J."/>
            <person name="Shu S."/>
            <person name="Grimwood J."/>
            <person name="Barry K."/>
            <person name="Goodstein D."/>
            <person name="Schmutz J."/>
            <person name="Leebens-Mack J."/>
            <person name="Osbourn A."/>
        </authorList>
    </citation>
    <scope>NUCLEOTIDE SEQUENCE [LARGE SCALE GENOMIC DNA]</scope>
    <source>
        <strain evidence="21">JIC</strain>
    </source>
</reference>
<dbReference type="EMBL" id="JBDFQZ010000009">
    <property type="protein sequence ID" value="KAK9692183.1"/>
    <property type="molecule type" value="Genomic_DNA"/>
</dbReference>
<feature type="transmembrane region" description="Helical" evidence="17">
    <location>
        <begin position="349"/>
        <end position="376"/>
    </location>
</feature>
<dbReference type="InterPro" id="IPR000719">
    <property type="entry name" value="Prot_kinase_dom"/>
</dbReference>
<keyword evidence="2" id="KW-0723">Serine/threonine-protein kinase</keyword>
<dbReference type="PANTHER" id="PTHR27005:SF521">
    <property type="entry name" value="WALL-ASSOCIATED RECEPTOR KINASE-LIKE 6"/>
    <property type="match status" value="1"/>
</dbReference>
<evidence type="ECO:0000256" key="16">
    <source>
        <dbReference type="PROSITE-ProRule" id="PRU00076"/>
    </source>
</evidence>
<dbReference type="SMART" id="SM00181">
    <property type="entry name" value="EGF"/>
    <property type="match status" value="2"/>
</dbReference>
<dbReference type="PROSITE" id="PS01187">
    <property type="entry name" value="EGF_CA"/>
    <property type="match status" value="1"/>
</dbReference>
<dbReference type="FunFam" id="1.10.510.10:FF:000084">
    <property type="entry name" value="Wall-associated receptor kinase 2"/>
    <property type="match status" value="1"/>
</dbReference>
<dbReference type="InterPro" id="IPR025287">
    <property type="entry name" value="WAK_GUB"/>
</dbReference>
<comment type="catalytic activity">
    <reaction evidence="14">
        <text>L-seryl-[protein] + ATP = O-phospho-L-seryl-[protein] + ADP + H(+)</text>
        <dbReference type="Rhea" id="RHEA:17989"/>
        <dbReference type="Rhea" id="RHEA-COMP:9863"/>
        <dbReference type="Rhea" id="RHEA-COMP:11604"/>
        <dbReference type="ChEBI" id="CHEBI:15378"/>
        <dbReference type="ChEBI" id="CHEBI:29999"/>
        <dbReference type="ChEBI" id="CHEBI:30616"/>
        <dbReference type="ChEBI" id="CHEBI:83421"/>
        <dbReference type="ChEBI" id="CHEBI:456216"/>
    </reaction>
</comment>
<proteinExistence type="predicted"/>
<protein>
    <recommendedName>
        <fullName evidence="23">Protein kinase domain-containing protein</fullName>
    </recommendedName>
</protein>
<evidence type="ECO:0000259" key="20">
    <source>
        <dbReference type="PROSITE" id="PS50026"/>
    </source>
</evidence>
<dbReference type="PANTHER" id="PTHR27005">
    <property type="entry name" value="WALL-ASSOCIATED RECEPTOR KINASE-LIKE 21"/>
    <property type="match status" value="1"/>
</dbReference>
<dbReference type="InterPro" id="IPR008271">
    <property type="entry name" value="Ser/Thr_kinase_AS"/>
</dbReference>
<feature type="signal peptide" evidence="18">
    <location>
        <begin position="1"/>
        <end position="22"/>
    </location>
</feature>
<keyword evidence="11 17" id="KW-0472">Membrane</keyword>
<dbReference type="PROSITE" id="PS00108">
    <property type="entry name" value="PROTEIN_KINASE_ST"/>
    <property type="match status" value="1"/>
</dbReference>
<feature type="domain" description="EGF-like" evidence="20">
    <location>
        <begin position="303"/>
        <end position="334"/>
    </location>
</feature>
<evidence type="ECO:0000256" key="6">
    <source>
        <dbReference type="ARBA" id="ARBA00022729"/>
    </source>
</evidence>
<keyword evidence="12" id="KW-1015">Disulfide bond</keyword>
<keyword evidence="22" id="KW-1185">Reference proteome</keyword>
<dbReference type="PROSITE" id="PS50011">
    <property type="entry name" value="PROTEIN_KINASE_DOM"/>
    <property type="match status" value="1"/>
</dbReference>
<evidence type="ECO:0000256" key="10">
    <source>
        <dbReference type="ARBA" id="ARBA00022989"/>
    </source>
</evidence>
<keyword evidence="7" id="KW-0547">Nucleotide-binding</keyword>
<feature type="chain" id="PRO_5043676817" description="Protein kinase domain-containing protein" evidence="18">
    <location>
        <begin position="23"/>
        <end position="758"/>
    </location>
</feature>
<feature type="domain" description="Protein kinase" evidence="19">
    <location>
        <begin position="425"/>
        <end position="698"/>
    </location>
</feature>
<dbReference type="SUPFAM" id="SSF57196">
    <property type="entry name" value="EGF/Laminin"/>
    <property type="match status" value="1"/>
</dbReference>
<dbReference type="FunFam" id="3.30.200.20:FF:000043">
    <property type="entry name" value="Wall-associated receptor kinase 2"/>
    <property type="match status" value="1"/>
</dbReference>
<dbReference type="SMART" id="SM00220">
    <property type="entry name" value="S_TKc"/>
    <property type="match status" value="1"/>
</dbReference>
<dbReference type="InterPro" id="IPR045274">
    <property type="entry name" value="WAK-like"/>
</dbReference>
<dbReference type="PROSITE" id="PS50026">
    <property type="entry name" value="EGF_3"/>
    <property type="match status" value="1"/>
</dbReference>
<dbReference type="GO" id="GO:0005509">
    <property type="term" value="F:calcium ion binding"/>
    <property type="evidence" value="ECO:0007669"/>
    <property type="project" value="InterPro"/>
</dbReference>
<keyword evidence="5 17" id="KW-0812">Transmembrane</keyword>
<dbReference type="InterPro" id="IPR018097">
    <property type="entry name" value="EGF_Ca-bd_CS"/>
</dbReference>
<dbReference type="SMART" id="SM00179">
    <property type="entry name" value="EGF_CA"/>
    <property type="match status" value="2"/>
</dbReference>
<evidence type="ECO:0000256" key="14">
    <source>
        <dbReference type="ARBA" id="ARBA00047558"/>
    </source>
</evidence>
<dbReference type="Gene3D" id="3.30.200.20">
    <property type="entry name" value="Phosphorylase Kinase, domain 1"/>
    <property type="match status" value="1"/>
</dbReference>
<evidence type="ECO:0000256" key="3">
    <source>
        <dbReference type="ARBA" id="ARBA00022536"/>
    </source>
</evidence>
<dbReference type="Gene3D" id="1.10.510.10">
    <property type="entry name" value="Transferase(Phosphotransferase) domain 1"/>
    <property type="match status" value="1"/>
</dbReference>
<evidence type="ECO:0000256" key="5">
    <source>
        <dbReference type="ARBA" id="ARBA00022692"/>
    </source>
</evidence>
<dbReference type="Proteomes" id="UP001443914">
    <property type="component" value="Unassembled WGS sequence"/>
</dbReference>
<comment type="catalytic activity">
    <reaction evidence="15">
        <text>L-threonyl-[protein] + ATP = O-phospho-L-threonyl-[protein] + ADP + H(+)</text>
        <dbReference type="Rhea" id="RHEA:46608"/>
        <dbReference type="Rhea" id="RHEA-COMP:11060"/>
        <dbReference type="Rhea" id="RHEA-COMP:11605"/>
        <dbReference type="ChEBI" id="CHEBI:15378"/>
        <dbReference type="ChEBI" id="CHEBI:30013"/>
        <dbReference type="ChEBI" id="CHEBI:30616"/>
        <dbReference type="ChEBI" id="CHEBI:61977"/>
        <dbReference type="ChEBI" id="CHEBI:456216"/>
    </reaction>
</comment>
<dbReference type="Pfam" id="PF00069">
    <property type="entry name" value="Pkinase"/>
    <property type="match status" value="1"/>
</dbReference>
<dbReference type="InterPro" id="IPR000742">
    <property type="entry name" value="EGF"/>
</dbReference>
<evidence type="ECO:0000313" key="22">
    <source>
        <dbReference type="Proteomes" id="UP001443914"/>
    </source>
</evidence>
<evidence type="ECO:0000256" key="8">
    <source>
        <dbReference type="ARBA" id="ARBA00022777"/>
    </source>
</evidence>
<keyword evidence="13" id="KW-0325">Glycoprotein</keyword>
<dbReference type="InterPro" id="IPR000152">
    <property type="entry name" value="EGF-type_Asp/Asn_hydroxyl_site"/>
</dbReference>
<keyword evidence="10 17" id="KW-1133">Transmembrane helix</keyword>
<keyword evidence="9" id="KW-0067">ATP-binding</keyword>
<dbReference type="GO" id="GO:0004674">
    <property type="term" value="F:protein serine/threonine kinase activity"/>
    <property type="evidence" value="ECO:0007669"/>
    <property type="project" value="UniProtKB-KW"/>
</dbReference>